<dbReference type="GO" id="GO:0032259">
    <property type="term" value="P:methylation"/>
    <property type="evidence" value="ECO:0007669"/>
    <property type="project" value="UniProtKB-KW"/>
</dbReference>
<reference evidence="12 13" key="1">
    <citation type="journal article" date="2015" name="Microbiome">
        <title>Genomic resolution of linkages in carbon, nitrogen, and sulfur cycling among widespread estuary sediment bacteria.</title>
        <authorList>
            <person name="Baker B.J."/>
            <person name="Lazar C.S."/>
            <person name="Teske A.P."/>
            <person name="Dick G.J."/>
        </authorList>
    </citation>
    <scope>NUCLEOTIDE SEQUENCE [LARGE SCALE GENOMIC DNA]</scope>
    <source>
        <strain evidence="12">DG_54_3</strain>
    </source>
</reference>
<dbReference type="GO" id="GO:0005737">
    <property type="term" value="C:cytoplasm"/>
    <property type="evidence" value="ECO:0007669"/>
    <property type="project" value="UniProtKB-SubCell"/>
</dbReference>
<protein>
    <recommendedName>
        <fullName evidence="9">Methylated-DNA--protein-cysteine methyltransferase</fullName>
        <ecNumber evidence="9">2.1.1.63</ecNumber>
    </recommendedName>
    <alternativeName>
        <fullName evidence="9">6-O-methylguanine-DNA methyltransferase</fullName>
        <shortName evidence="9">MGMT</shortName>
    </alternativeName>
    <alternativeName>
        <fullName evidence="9">O-6-methylguanine-DNA-alkyltransferase</fullName>
    </alternativeName>
</protein>
<evidence type="ECO:0000259" key="11">
    <source>
        <dbReference type="Pfam" id="PF02870"/>
    </source>
</evidence>
<evidence type="ECO:0000256" key="1">
    <source>
        <dbReference type="ARBA" id="ARBA00001286"/>
    </source>
</evidence>
<sequence length="166" mass="18675">MKAYHATISSPVGNLYAAGTARGISFLSFSRQDRAKYLNVLKTRSKVELEKNDPVFSPLKKALRRYFAGQKMEFTVPFDLFRGTPFQKRVWNAMRKIPYGETRSYKWLARRIGSSTKARAVGQACGSNPLPILIPCHRVIREDGGLGGFGGGLHIKRKLLEIESKK</sequence>
<keyword evidence="6 9" id="KW-0227">DNA damage</keyword>
<dbReference type="Pfam" id="PF01035">
    <property type="entry name" value="DNA_binding_1"/>
    <property type="match status" value="1"/>
</dbReference>
<evidence type="ECO:0000256" key="6">
    <source>
        <dbReference type="ARBA" id="ARBA00022763"/>
    </source>
</evidence>
<keyword evidence="5 9" id="KW-0808">Transferase</keyword>
<comment type="caution">
    <text evidence="12">The sequence shown here is derived from an EMBL/GenBank/DDBJ whole genome shotgun (WGS) entry which is preliminary data.</text>
</comment>
<dbReference type="Gene3D" id="1.10.10.10">
    <property type="entry name" value="Winged helix-like DNA-binding domain superfamily/Winged helix DNA-binding domain"/>
    <property type="match status" value="1"/>
</dbReference>
<feature type="domain" description="Methylated-DNA-[protein]-cysteine S-methyltransferase DNA binding" evidence="10">
    <location>
        <begin position="85"/>
        <end position="164"/>
    </location>
</feature>
<dbReference type="InterPro" id="IPR036631">
    <property type="entry name" value="MGMT_N_sf"/>
</dbReference>
<dbReference type="FunFam" id="1.10.10.10:FF:000214">
    <property type="entry name" value="Methylated-DNA--protein-cysteine methyltransferase"/>
    <property type="match status" value="1"/>
</dbReference>
<dbReference type="PANTHER" id="PTHR10815:SF13">
    <property type="entry name" value="METHYLATED-DNA--PROTEIN-CYSTEINE METHYLTRANSFERASE"/>
    <property type="match status" value="1"/>
</dbReference>
<comment type="catalytic activity">
    <reaction evidence="8 9">
        <text>a 6-O-methyl-2'-deoxyguanosine in DNA + L-cysteinyl-[protein] = S-methyl-L-cysteinyl-[protein] + a 2'-deoxyguanosine in DNA</text>
        <dbReference type="Rhea" id="RHEA:24000"/>
        <dbReference type="Rhea" id="RHEA-COMP:10131"/>
        <dbReference type="Rhea" id="RHEA-COMP:10132"/>
        <dbReference type="Rhea" id="RHEA-COMP:11367"/>
        <dbReference type="Rhea" id="RHEA-COMP:11368"/>
        <dbReference type="ChEBI" id="CHEBI:29950"/>
        <dbReference type="ChEBI" id="CHEBI:82612"/>
        <dbReference type="ChEBI" id="CHEBI:85445"/>
        <dbReference type="ChEBI" id="CHEBI:85448"/>
        <dbReference type="EC" id="2.1.1.63"/>
    </reaction>
</comment>
<evidence type="ECO:0000313" key="12">
    <source>
        <dbReference type="EMBL" id="KPJ68628.1"/>
    </source>
</evidence>
<dbReference type="InterPro" id="IPR014048">
    <property type="entry name" value="MethylDNA_cys_MeTrfase_DNA-bd"/>
</dbReference>
<comment type="similarity">
    <text evidence="2 9">Belongs to the MGMT family.</text>
</comment>
<proteinExistence type="inferred from homology"/>
<evidence type="ECO:0000256" key="8">
    <source>
        <dbReference type="ARBA" id="ARBA00049348"/>
    </source>
</evidence>
<dbReference type="EC" id="2.1.1.63" evidence="9"/>
<dbReference type="PROSITE" id="PS00374">
    <property type="entry name" value="MGMT"/>
    <property type="match status" value="1"/>
</dbReference>
<evidence type="ECO:0000259" key="10">
    <source>
        <dbReference type="Pfam" id="PF01035"/>
    </source>
</evidence>
<organism evidence="12 13">
    <name type="scientific">candidate division WOR-1 bacterium DG_54_3</name>
    <dbReference type="NCBI Taxonomy" id="1703775"/>
    <lineage>
        <taxon>Bacteria</taxon>
        <taxon>Bacillati</taxon>
        <taxon>Saganbacteria</taxon>
    </lineage>
</organism>
<gene>
    <name evidence="12" type="ORF">AMJ44_06045</name>
</gene>
<keyword evidence="4 9" id="KW-0489">Methyltransferase</keyword>
<dbReference type="PATRIC" id="fig|1703775.3.peg.2274"/>
<dbReference type="Pfam" id="PF02870">
    <property type="entry name" value="Methyltransf_1N"/>
    <property type="match status" value="1"/>
</dbReference>
<feature type="active site" description="Nucleophile; methyl group acceptor" evidence="9">
    <location>
        <position position="136"/>
    </location>
</feature>
<evidence type="ECO:0000256" key="9">
    <source>
        <dbReference type="HAMAP-Rule" id="MF_00772"/>
    </source>
</evidence>
<dbReference type="PANTHER" id="PTHR10815">
    <property type="entry name" value="METHYLATED-DNA--PROTEIN-CYSTEINE METHYLTRANSFERASE"/>
    <property type="match status" value="1"/>
</dbReference>
<dbReference type="InterPro" id="IPR023546">
    <property type="entry name" value="MGMT"/>
</dbReference>
<evidence type="ECO:0000256" key="2">
    <source>
        <dbReference type="ARBA" id="ARBA00008711"/>
    </source>
</evidence>
<dbReference type="SUPFAM" id="SSF53155">
    <property type="entry name" value="Methylated DNA-protein cysteine methyltransferase domain"/>
    <property type="match status" value="1"/>
</dbReference>
<dbReference type="AlphaFoldDB" id="A0A0S7Y224"/>
<comment type="subcellular location">
    <subcellularLocation>
        <location evidence="9">Cytoplasm</location>
    </subcellularLocation>
</comment>
<comment type="miscellaneous">
    <text evidence="9">This enzyme catalyzes only one turnover and therefore is not strictly catalytic. According to one definition, an enzyme is a biocatalyst that acts repeatedly and over many reaction cycles.</text>
</comment>
<comment type="catalytic activity">
    <reaction evidence="1 9">
        <text>a 4-O-methyl-thymidine in DNA + L-cysteinyl-[protein] = a thymidine in DNA + S-methyl-L-cysteinyl-[protein]</text>
        <dbReference type="Rhea" id="RHEA:53428"/>
        <dbReference type="Rhea" id="RHEA-COMP:10131"/>
        <dbReference type="Rhea" id="RHEA-COMP:10132"/>
        <dbReference type="Rhea" id="RHEA-COMP:13555"/>
        <dbReference type="Rhea" id="RHEA-COMP:13556"/>
        <dbReference type="ChEBI" id="CHEBI:29950"/>
        <dbReference type="ChEBI" id="CHEBI:82612"/>
        <dbReference type="ChEBI" id="CHEBI:137386"/>
        <dbReference type="ChEBI" id="CHEBI:137387"/>
        <dbReference type="EC" id="2.1.1.63"/>
    </reaction>
</comment>
<dbReference type="HAMAP" id="MF_00772">
    <property type="entry name" value="OGT"/>
    <property type="match status" value="1"/>
</dbReference>
<dbReference type="CDD" id="cd06445">
    <property type="entry name" value="ATase"/>
    <property type="match status" value="1"/>
</dbReference>
<dbReference type="EMBL" id="LIZX01000047">
    <property type="protein sequence ID" value="KPJ68628.1"/>
    <property type="molecule type" value="Genomic_DNA"/>
</dbReference>
<dbReference type="InterPro" id="IPR036388">
    <property type="entry name" value="WH-like_DNA-bd_sf"/>
</dbReference>
<comment type="function">
    <text evidence="9">Involved in the cellular defense against the biological effects of O6-methylguanine (O6-MeG) and O4-methylthymine (O4-MeT) in DNA. Repairs the methylated nucleobase in DNA by stoichiometrically transferring the methyl group to a cysteine residue in the enzyme. This is a suicide reaction: the enzyme is irreversibly inactivated.</text>
</comment>
<dbReference type="GO" id="GO:0003908">
    <property type="term" value="F:methylated-DNA-[protein]-cysteine S-methyltransferase activity"/>
    <property type="evidence" value="ECO:0007669"/>
    <property type="project" value="UniProtKB-UniRule"/>
</dbReference>
<dbReference type="NCBIfam" id="TIGR00589">
    <property type="entry name" value="ogt"/>
    <property type="match status" value="1"/>
</dbReference>
<keyword evidence="3 9" id="KW-0963">Cytoplasm</keyword>
<dbReference type="Proteomes" id="UP000051861">
    <property type="component" value="Unassembled WGS sequence"/>
</dbReference>
<dbReference type="InterPro" id="IPR008332">
    <property type="entry name" value="MethylG_MeTrfase_N"/>
</dbReference>
<dbReference type="SUPFAM" id="SSF46767">
    <property type="entry name" value="Methylated DNA-protein cysteine methyltransferase, C-terminal domain"/>
    <property type="match status" value="1"/>
</dbReference>
<evidence type="ECO:0000256" key="3">
    <source>
        <dbReference type="ARBA" id="ARBA00022490"/>
    </source>
</evidence>
<dbReference type="InterPro" id="IPR001497">
    <property type="entry name" value="MethylDNA_cys_MeTrfase_AS"/>
</dbReference>
<evidence type="ECO:0000313" key="13">
    <source>
        <dbReference type="Proteomes" id="UP000051861"/>
    </source>
</evidence>
<keyword evidence="7 9" id="KW-0234">DNA repair</keyword>
<evidence type="ECO:0000256" key="5">
    <source>
        <dbReference type="ARBA" id="ARBA00022679"/>
    </source>
</evidence>
<evidence type="ECO:0000256" key="4">
    <source>
        <dbReference type="ARBA" id="ARBA00022603"/>
    </source>
</evidence>
<dbReference type="InterPro" id="IPR036217">
    <property type="entry name" value="MethylDNA_cys_MeTrfase_DNAb"/>
</dbReference>
<name>A0A0S7Y224_UNCSA</name>
<feature type="domain" description="Methylguanine DNA methyltransferase ribonuclease-like" evidence="11">
    <location>
        <begin position="4"/>
        <end position="80"/>
    </location>
</feature>
<dbReference type="Gene3D" id="3.30.160.70">
    <property type="entry name" value="Methylated DNA-protein cysteine methyltransferase domain"/>
    <property type="match status" value="1"/>
</dbReference>
<evidence type="ECO:0000256" key="7">
    <source>
        <dbReference type="ARBA" id="ARBA00023204"/>
    </source>
</evidence>
<accession>A0A0S7Y224</accession>
<dbReference type="GO" id="GO:0006307">
    <property type="term" value="P:DNA alkylation repair"/>
    <property type="evidence" value="ECO:0007669"/>
    <property type="project" value="UniProtKB-UniRule"/>
</dbReference>